<sequence>MTSLLHFEEKVHRKKFQRADVIPLLFSKLLCQILKHLGYPSEPQIERHRIFRKLFTLDKWNHLTTYVAPPVAPDMPAPPKPPRDEQPPQA</sequence>
<feature type="compositionally biased region" description="Pro residues" evidence="1">
    <location>
        <begin position="71"/>
        <end position="80"/>
    </location>
</feature>
<dbReference type="EMBL" id="QGNW01002435">
    <property type="protein sequence ID" value="RVW19789.1"/>
    <property type="molecule type" value="Genomic_DNA"/>
</dbReference>
<accession>A0A438C9C5</accession>
<feature type="region of interest" description="Disordered" evidence="1">
    <location>
        <begin position="71"/>
        <end position="90"/>
    </location>
</feature>
<gene>
    <name evidence="2" type="ORF">CK203_116890</name>
</gene>
<name>A0A438C9C5_VITVI</name>
<proteinExistence type="predicted"/>
<dbReference type="Proteomes" id="UP000288805">
    <property type="component" value="Unassembled WGS sequence"/>
</dbReference>
<organism evidence="2 3">
    <name type="scientific">Vitis vinifera</name>
    <name type="common">Grape</name>
    <dbReference type="NCBI Taxonomy" id="29760"/>
    <lineage>
        <taxon>Eukaryota</taxon>
        <taxon>Viridiplantae</taxon>
        <taxon>Streptophyta</taxon>
        <taxon>Embryophyta</taxon>
        <taxon>Tracheophyta</taxon>
        <taxon>Spermatophyta</taxon>
        <taxon>Magnoliopsida</taxon>
        <taxon>eudicotyledons</taxon>
        <taxon>Gunneridae</taxon>
        <taxon>Pentapetalae</taxon>
        <taxon>rosids</taxon>
        <taxon>Vitales</taxon>
        <taxon>Vitaceae</taxon>
        <taxon>Viteae</taxon>
        <taxon>Vitis</taxon>
    </lineage>
</organism>
<evidence type="ECO:0000256" key="1">
    <source>
        <dbReference type="SAM" id="MobiDB-lite"/>
    </source>
</evidence>
<evidence type="ECO:0000313" key="2">
    <source>
        <dbReference type="EMBL" id="RVW19789.1"/>
    </source>
</evidence>
<feature type="compositionally biased region" description="Basic and acidic residues" evidence="1">
    <location>
        <begin position="81"/>
        <end position="90"/>
    </location>
</feature>
<reference evidence="2 3" key="1">
    <citation type="journal article" date="2018" name="PLoS Genet.">
        <title>Population sequencing reveals clonal diversity and ancestral inbreeding in the grapevine cultivar Chardonnay.</title>
        <authorList>
            <person name="Roach M.J."/>
            <person name="Johnson D.L."/>
            <person name="Bohlmann J."/>
            <person name="van Vuuren H.J."/>
            <person name="Jones S.J."/>
            <person name="Pretorius I.S."/>
            <person name="Schmidt S.A."/>
            <person name="Borneman A.R."/>
        </authorList>
    </citation>
    <scope>NUCLEOTIDE SEQUENCE [LARGE SCALE GENOMIC DNA]</scope>
    <source>
        <strain evidence="3">cv. Chardonnay</strain>
        <tissue evidence="2">Leaf</tissue>
    </source>
</reference>
<protein>
    <submittedName>
        <fullName evidence="2">Uncharacterized protein</fullName>
    </submittedName>
</protein>
<evidence type="ECO:0000313" key="3">
    <source>
        <dbReference type="Proteomes" id="UP000288805"/>
    </source>
</evidence>
<comment type="caution">
    <text evidence="2">The sequence shown here is derived from an EMBL/GenBank/DDBJ whole genome shotgun (WGS) entry which is preliminary data.</text>
</comment>
<dbReference type="AlphaFoldDB" id="A0A438C9C5"/>